<accession>A0A7W9DX03</accession>
<evidence type="ECO:0000256" key="2">
    <source>
        <dbReference type="ARBA" id="ARBA00023125"/>
    </source>
</evidence>
<keyword evidence="2 5" id="KW-0238">DNA-binding</keyword>
<keyword evidence="1" id="KW-0805">Transcription regulation</keyword>
<dbReference type="Proteomes" id="UP000537204">
    <property type="component" value="Unassembled WGS sequence"/>
</dbReference>
<organism evidence="5 6">
    <name type="scientific">Pedobacter cryoconitis</name>
    <dbReference type="NCBI Taxonomy" id="188932"/>
    <lineage>
        <taxon>Bacteria</taxon>
        <taxon>Pseudomonadati</taxon>
        <taxon>Bacteroidota</taxon>
        <taxon>Sphingobacteriia</taxon>
        <taxon>Sphingobacteriales</taxon>
        <taxon>Sphingobacteriaceae</taxon>
        <taxon>Pedobacter</taxon>
    </lineage>
</organism>
<dbReference type="EMBL" id="JACHCE010000001">
    <property type="protein sequence ID" value="MBB5634416.1"/>
    <property type="molecule type" value="Genomic_DNA"/>
</dbReference>
<dbReference type="Gene3D" id="1.10.10.60">
    <property type="entry name" value="Homeodomain-like"/>
    <property type="match status" value="1"/>
</dbReference>
<dbReference type="GO" id="GO:0043565">
    <property type="term" value="F:sequence-specific DNA binding"/>
    <property type="evidence" value="ECO:0007669"/>
    <property type="project" value="InterPro"/>
</dbReference>
<dbReference type="InterPro" id="IPR018060">
    <property type="entry name" value="HTH_AraC"/>
</dbReference>
<dbReference type="RefSeq" id="WP_183878207.1">
    <property type="nucleotide sequence ID" value="NZ_JACHCD010000002.1"/>
</dbReference>
<dbReference type="PANTHER" id="PTHR46796:SF13">
    <property type="entry name" value="HTH-TYPE TRANSCRIPTIONAL ACTIVATOR RHAS"/>
    <property type="match status" value="1"/>
</dbReference>
<dbReference type="SUPFAM" id="SSF46689">
    <property type="entry name" value="Homeodomain-like"/>
    <property type="match status" value="2"/>
</dbReference>
<dbReference type="Pfam" id="PF12833">
    <property type="entry name" value="HTH_18"/>
    <property type="match status" value="1"/>
</dbReference>
<keyword evidence="3" id="KW-0804">Transcription</keyword>
<evidence type="ECO:0000313" key="6">
    <source>
        <dbReference type="Proteomes" id="UP000537204"/>
    </source>
</evidence>
<proteinExistence type="predicted"/>
<name>A0A7W9DX03_9SPHI</name>
<evidence type="ECO:0000256" key="3">
    <source>
        <dbReference type="ARBA" id="ARBA00023163"/>
    </source>
</evidence>
<dbReference type="AlphaFoldDB" id="A0A7W9DX03"/>
<dbReference type="SMART" id="SM00342">
    <property type="entry name" value="HTH_ARAC"/>
    <property type="match status" value="1"/>
</dbReference>
<protein>
    <submittedName>
        <fullName evidence="5">AraC-like DNA-binding protein</fullName>
    </submittedName>
</protein>
<reference evidence="5 6" key="1">
    <citation type="submission" date="2020-08" db="EMBL/GenBank/DDBJ databases">
        <title>Genomic Encyclopedia of Type Strains, Phase IV (KMG-V): Genome sequencing to study the core and pangenomes of soil and plant-associated prokaryotes.</title>
        <authorList>
            <person name="Whitman W."/>
        </authorList>
    </citation>
    <scope>NUCLEOTIDE SEQUENCE [LARGE SCALE GENOMIC DNA]</scope>
    <source>
        <strain evidence="5 6">S3M1</strain>
    </source>
</reference>
<gene>
    <name evidence="5" type="ORF">HDE68_000301</name>
</gene>
<dbReference type="PANTHER" id="PTHR46796">
    <property type="entry name" value="HTH-TYPE TRANSCRIPTIONAL ACTIVATOR RHAS-RELATED"/>
    <property type="match status" value="1"/>
</dbReference>
<dbReference type="InterPro" id="IPR020449">
    <property type="entry name" value="Tscrpt_reg_AraC-type_HTH"/>
</dbReference>
<dbReference type="InterPro" id="IPR009057">
    <property type="entry name" value="Homeodomain-like_sf"/>
</dbReference>
<evidence type="ECO:0000256" key="1">
    <source>
        <dbReference type="ARBA" id="ARBA00023015"/>
    </source>
</evidence>
<dbReference type="Pfam" id="PF20240">
    <property type="entry name" value="DUF6597"/>
    <property type="match status" value="1"/>
</dbReference>
<dbReference type="PRINTS" id="PR00032">
    <property type="entry name" value="HTHARAC"/>
</dbReference>
<dbReference type="InterPro" id="IPR046532">
    <property type="entry name" value="DUF6597"/>
</dbReference>
<dbReference type="InterPro" id="IPR050204">
    <property type="entry name" value="AraC_XylS_family_regulators"/>
</dbReference>
<comment type="caution">
    <text evidence="5">The sequence shown here is derived from an EMBL/GenBank/DDBJ whole genome shotgun (WGS) entry which is preliminary data.</text>
</comment>
<dbReference type="GO" id="GO:0003700">
    <property type="term" value="F:DNA-binding transcription factor activity"/>
    <property type="evidence" value="ECO:0007669"/>
    <property type="project" value="InterPro"/>
</dbReference>
<sequence>MGISKDPMVAIKNFYPPESLKDYVKYFWHLETRELNNTRKRFQIFPDGLPGLLFHHNNGRQVLELPDQQKLPVSFVYSLSTHAFTNYTSNQFSAVGVSLYPWVLNLFFDINHMEFSNQIIDLRDFCRAALNEEVLRAPDAETAIKILSGYLMQKLNGKRREDLLIKDSIKRINNNNNGTLIRDLSEIYQLSERQFERRFKQTTGISPYQYFKITRFQSALKRINFNPVENLSAIAYAAGFADQSHFIREFNRYSGLTPNSYLKIKHQNQALLSGHIHQNIPQRILLS</sequence>
<dbReference type="PROSITE" id="PS01124">
    <property type="entry name" value="HTH_ARAC_FAMILY_2"/>
    <property type="match status" value="1"/>
</dbReference>
<evidence type="ECO:0000313" key="5">
    <source>
        <dbReference type="EMBL" id="MBB5634416.1"/>
    </source>
</evidence>
<feature type="domain" description="HTH araC/xylS-type" evidence="4">
    <location>
        <begin position="159"/>
        <end position="264"/>
    </location>
</feature>
<evidence type="ECO:0000259" key="4">
    <source>
        <dbReference type="PROSITE" id="PS01124"/>
    </source>
</evidence>